<keyword evidence="2" id="KW-1185">Reference proteome</keyword>
<dbReference type="GeneID" id="20328238"/>
<name>A0A074ZFK9_OPIVI</name>
<gene>
    <name evidence="1" type="ORF">T265_14072</name>
</gene>
<dbReference type="EMBL" id="KL596757">
    <property type="protein sequence ID" value="KER26066.1"/>
    <property type="molecule type" value="Genomic_DNA"/>
</dbReference>
<evidence type="ECO:0000313" key="1">
    <source>
        <dbReference type="EMBL" id="KER26066.1"/>
    </source>
</evidence>
<proteinExistence type="predicted"/>
<protein>
    <submittedName>
        <fullName evidence="1">Uncharacterized protein</fullName>
    </submittedName>
</protein>
<evidence type="ECO:0000313" key="2">
    <source>
        <dbReference type="Proteomes" id="UP000054324"/>
    </source>
</evidence>
<organism evidence="1 2">
    <name type="scientific">Opisthorchis viverrini</name>
    <name type="common">Southeast Asian liver fluke</name>
    <dbReference type="NCBI Taxonomy" id="6198"/>
    <lineage>
        <taxon>Eukaryota</taxon>
        <taxon>Metazoa</taxon>
        <taxon>Spiralia</taxon>
        <taxon>Lophotrochozoa</taxon>
        <taxon>Platyhelminthes</taxon>
        <taxon>Trematoda</taxon>
        <taxon>Digenea</taxon>
        <taxon>Opisthorchiida</taxon>
        <taxon>Opisthorchiata</taxon>
        <taxon>Opisthorchiidae</taxon>
        <taxon>Opisthorchis</taxon>
    </lineage>
</organism>
<reference evidence="1 2" key="1">
    <citation type="submission" date="2013-11" db="EMBL/GenBank/DDBJ databases">
        <title>Opisthorchis viverrini - life in the bile duct.</title>
        <authorList>
            <person name="Young N.D."/>
            <person name="Nagarajan N."/>
            <person name="Lin S.J."/>
            <person name="Korhonen P.K."/>
            <person name="Jex A.R."/>
            <person name="Hall R.S."/>
            <person name="Safavi-Hemami H."/>
            <person name="Kaewkong W."/>
            <person name="Bertrand D."/>
            <person name="Gao S."/>
            <person name="Seet Q."/>
            <person name="Wongkham S."/>
            <person name="Teh B.T."/>
            <person name="Wongkham C."/>
            <person name="Intapan P.M."/>
            <person name="Maleewong W."/>
            <person name="Yang X."/>
            <person name="Hu M."/>
            <person name="Wang Z."/>
            <person name="Hofmann A."/>
            <person name="Sternberg P.W."/>
            <person name="Tan P."/>
            <person name="Wang J."/>
            <person name="Gasser R.B."/>
        </authorList>
    </citation>
    <scope>NUCLEOTIDE SEQUENCE [LARGE SCALE GENOMIC DNA]</scope>
</reference>
<dbReference type="RefSeq" id="XP_009170179.1">
    <property type="nucleotide sequence ID" value="XM_009171915.1"/>
</dbReference>
<sequence>MMFFHHLNILQVRDGDAWKSLYLSRTSRKSPDAVLHSNKLICLYGNKLPVSSAGVSVNDDDDFRVAVSLVVQISTRSPFVVSLFAECITLLAITRTTSDLSANQVSSNVVMRKSELEMMRDGNVNAKRIR</sequence>
<accession>A0A074ZFK9</accession>
<dbReference type="CTD" id="20328238"/>
<feature type="non-terminal residue" evidence="1">
    <location>
        <position position="130"/>
    </location>
</feature>
<dbReference type="Proteomes" id="UP000054324">
    <property type="component" value="Unassembled WGS sequence"/>
</dbReference>
<dbReference type="AlphaFoldDB" id="A0A074ZFK9"/>
<dbReference type="KEGG" id="ovi:T265_14072"/>